<reference evidence="2" key="4">
    <citation type="submission" date="2024-05" db="EMBL/GenBank/DDBJ databases">
        <authorList>
            <person name="Sun Q."/>
            <person name="Zhou Y."/>
        </authorList>
    </citation>
    <scope>NUCLEOTIDE SEQUENCE</scope>
    <source>
        <strain evidence="2">CGMCC 4.5581</strain>
    </source>
</reference>
<feature type="transmembrane region" description="Helical" evidence="1">
    <location>
        <begin position="22"/>
        <end position="42"/>
    </location>
</feature>
<reference evidence="2" key="1">
    <citation type="journal article" date="2014" name="Int. J. Syst. Evol. Microbiol.">
        <title>Complete genome of a new Firmicutes species belonging to the dominant human colonic microbiota ('Ruminococcus bicirculans') reveals two chromosomes and a selective capacity to utilize plant glucans.</title>
        <authorList>
            <consortium name="NISC Comparative Sequencing Program"/>
            <person name="Wegmann U."/>
            <person name="Louis P."/>
            <person name="Goesmann A."/>
            <person name="Henrissat B."/>
            <person name="Duncan S.H."/>
            <person name="Flint H.J."/>
        </authorList>
    </citation>
    <scope>NUCLEOTIDE SEQUENCE</scope>
    <source>
        <strain evidence="2">CGMCC 4.5581</strain>
    </source>
</reference>
<keyword evidence="5" id="KW-1185">Reference proteome</keyword>
<dbReference type="RefSeq" id="WP_229681885.1">
    <property type="nucleotide sequence ID" value="NZ_BAABJU010000023.1"/>
</dbReference>
<organism evidence="3 4">
    <name type="scientific">Modestobacter marinus</name>
    <dbReference type="NCBI Taxonomy" id="477641"/>
    <lineage>
        <taxon>Bacteria</taxon>
        <taxon>Bacillati</taxon>
        <taxon>Actinomycetota</taxon>
        <taxon>Actinomycetes</taxon>
        <taxon>Geodermatophilales</taxon>
        <taxon>Geodermatophilaceae</taxon>
        <taxon>Modestobacter</taxon>
    </lineage>
</organism>
<dbReference type="EMBL" id="BMMI01000002">
    <property type="protein sequence ID" value="GGL56952.1"/>
    <property type="molecule type" value="Genomic_DNA"/>
</dbReference>
<proteinExistence type="predicted"/>
<feature type="transmembrane region" description="Helical" evidence="1">
    <location>
        <begin position="87"/>
        <end position="109"/>
    </location>
</feature>
<reference evidence="3 4" key="3">
    <citation type="submission" date="2020-02" db="EMBL/GenBank/DDBJ databases">
        <title>Sequencing the genomes of 1000 actinobacteria strains.</title>
        <authorList>
            <person name="Klenk H.-P."/>
        </authorList>
    </citation>
    <scope>NUCLEOTIDE SEQUENCE [LARGE SCALE GENOMIC DNA]</scope>
    <source>
        <strain evidence="3 4">DSM 45201</strain>
    </source>
</reference>
<reference evidence="5" key="2">
    <citation type="journal article" date="2019" name="Int. J. Syst. Evol. Microbiol.">
        <title>The Global Catalogue of Microorganisms (GCM) 10K type strain sequencing project: providing services to taxonomists for standard genome sequencing and annotation.</title>
        <authorList>
            <consortium name="The Broad Institute Genomics Platform"/>
            <consortium name="The Broad Institute Genome Sequencing Center for Infectious Disease"/>
            <person name="Wu L."/>
            <person name="Ma J."/>
        </authorList>
    </citation>
    <scope>NUCLEOTIDE SEQUENCE [LARGE SCALE GENOMIC DNA]</scope>
    <source>
        <strain evidence="5">CGMCC 4.5581</strain>
    </source>
</reference>
<evidence type="ECO:0000313" key="5">
    <source>
        <dbReference type="Proteomes" id="UP000648663"/>
    </source>
</evidence>
<gene>
    <name evidence="3" type="ORF">FB380_002851</name>
    <name evidence="2" type="ORF">GCM10011589_11240</name>
</gene>
<keyword evidence="1" id="KW-0812">Transmembrane</keyword>
<accession>A0A846LS38</accession>
<evidence type="ECO:0000313" key="3">
    <source>
        <dbReference type="EMBL" id="NIH68405.1"/>
    </source>
</evidence>
<dbReference type="AlphaFoldDB" id="A0A846LS38"/>
<keyword evidence="1" id="KW-1133">Transmembrane helix</keyword>
<evidence type="ECO:0000313" key="4">
    <source>
        <dbReference type="Proteomes" id="UP000552836"/>
    </source>
</evidence>
<feature type="transmembrane region" description="Helical" evidence="1">
    <location>
        <begin position="62"/>
        <end position="80"/>
    </location>
</feature>
<keyword evidence="1" id="KW-0472">Membrane</keyword>
<sequence length="154" mass="15756">MTSGTGVAATPAWTGQVLVRRAAVGVTGGLVGGVVFGLMMQAWGMIPMVAQLVESSSTTVGWVVHLLISAFFGAVLAVALGHVVRGLLPGTLLGVGYGAVLWVIGPLVLMPARLGMPLFTIDDMTLQSLVGHLVFGLLLGVVSAALLRSRAARP</sequence>
<feature type="transmembrane region" description="Helical" evidence="1">
    <location>
        <begin position="129"/>
        <end position="147"/>
    </location>
</feature>
<dbReference type="Proteomes" id="UP000552836">
    <property type="component" value="Unassembled WGS sequence"/>
</dbReference>
<evidence type="ECO:0000256" key="1">
    <source>
        <dbReference type="SAM" id="Phobius"/>
    </source>
</evidence>
<protein>
    <submittedName>
        <fullName evidence="3">Uncharacterized protein</fullName>
    </submittedName>
</protein>
<evidence type="ECO:0000313" key="2">
    <source>
        <dbReference type="EMBL" id="GGL56952.1"/>
    </source>
</evidence>
<name>A0A846LS38_9ACTN</name>
<dbReference type="EMBL" id="JAAMPA010000001">
    <property type="protein sequence ID" value="NIH68405.1"/>
    <property type="molecule type" value="Genomic_DNA"/>
</dbReference>
<comment type="caution">
    <text evidence="3">The sequence shown here is derived from an EMBL/GenBank/DDBJ whole genome shotgun (WGS) entry which is preliminary data.</text>
</comment>
<dbReference type="Proteomes" id="UP000648663">
    <property type="component" value="Unassembled WGS sequence"/>
</dbReference>